<dbReference type="GO" id="GO:0016787">
    <property type="term" value="F:hydrolase activity"/>
    <property type="evidence" value="ECO:0007669"/>
    <property type="project" value="UniProtKB-UniRule"/>
</dbReference>
<keyword evidence="4 9" id="KW-0067">ATP-binding</keyword>
<dbReference type="GO" id="GO:0043138">
    <property type="term" value="F:3'-5' DNA helicase activity"/>
    <property type="evidence" value="ECO:0007669"/>
    <property type="project" value="UniProtKB-EC"/>
</dbReference>
<feature type="region of interest" description="Disordered" evidence="10">
    <location>
        <begin position="557"/>
        <end position="578"/>
    </location>
</feature>
<feature type="domain" description="UvrD-like helicase C-terminal" evidence="12">
    <location>
        <begin position="390"/>
        <end position="888"/>
    </location>
</feature>
<dbReference type="Gene3D" id="1.10.486.10">
    <property type="entry name" value="PCRA, domain 4"/>
    <property type="match status" value="2"/>
</dbReference>
<dbReference type="SUPFAM" id="SSF52540">
    <property type="entry name" value="P-loop containing nucleoside triphosphate hydrolases"/>
    <property type="match status" value="2"/>
</dbReference>
<evidence type="ECO:0000256" key="6">
    <source>
        <dbReference type="ARBA" id="ARBA00034617"/>
    </source>
</evidence>
<feature type="compositionally biased region" description="Pro residues" evidence="10">
    <location>
        <begin position="726"/>
        <end position="736"/>
    </location>
</feature>
<evidence type="ECO:0000256" key="10">
    <source>
        <dbReference type="SAM" id="MobiDB-lite"/>
    </source>
</evidence>
<evidence type="ECO:0000256" key="7">
    <source>
        <dbReference type="ARBA" id="ARBA00034808"/>
    </source>
</evidence>
<evidence type="ECO:0000259" key="12">
    <source>
        <dbReference type="PROSITE" id="PS51217"/>
    </source>
</evidence>
<evidence type="ECO:0000259" key="11">
    <source>
        <dbReference type="PROSITE" id="PS51198"/>
    </source>
</evidence>
<dbReference type="InterPro" id="IPR014017">
    <property type="entry name" value="DNA_helicase_UvrD-like_C"/>
</dbReference>
<evidence type="ECO:0000256" key="3">
    <source>
        <dbReference type="ARBA" id="ARBA00022806"/>
    </source>
</evidence>
<gene>
    <name evidence="13" type="ORF">GPECTOR_75g776</name>
</gene>
<evidence type="ECO:0000313" key="13">
    <source>
        <dbReference type="EMBL" id="KXZ44052.1"/>
    </source>
</evidence>
<evidence type="ECO:0000256" key="4">
    <source>
        <dbReference type="ARBA" id="ARBA00022840"/>
    </source>
</evidence>
<feature type="binding site" evidence="9">
    <location>
        <begin position="25"/>
        <end position="32"/>
    </location>
    <ligand>
        <name>ATP</name>
        <dbReference type="ChEBI" id="CHEBI:30616"/>
    </ligand>
</feature>
<evidence type="ECO:0000256" key="8">
    <source>
        <dbReference type="ARBA" id="ARBA00048988"/>
    </source>
</evidence>
<sequence>MRMGLNDEQLRAAISESDKPLLIVAGAGTGKTSTLISRIVHLVRDEVRERLHRNGVNARSLTAATFHSFCFSILRWYHKVAGFSQCPTVWTDSDLKRAVALAIRLQNLDVGRVDMAAWLGLPDVPGWADILKAVEKKHPDIWESCGKAAQDLVAKQQKSKRKKGNGADTGAGAAQNTKKGAKKQRTNNGPAASTNTATGDGAAAGPAGAGASDGAAEGFTADADNNLLYRAEFIKLVYSKLQTQYSPGTEAVIGAKPKAALINARIQWLDRFKRTGADISGYGMQFALFYSYVHAYYDALLRAANAIDFNDMLLLVDKLITEHDWILRRLQKKHQYVLVDEYQDCSPQQVRFVELLSGHSGRLTAVGDDAQSIYRFRGAMPGVFEAFRQFHSGQLQQTLLERNYRSRPKILADSAGVTRKVLRPTKEDTADKIQELVKEGKVEGPGGVAVLYRCFKMGGARTHSQLQSALRSRGIPFVLVRDKSVFERKEVQDTLAYLRLAANPTDDAAFVRVFNTPPRRLGDQKAGFMTMLRDLQARAAARACEALDMQRRELGAGRGRNGVAPQPDGPAAGPAAQRPPAHSYYGLCCALLQQAGGGAGAGGDDDLLGYQLAPSHQGGVRKLVEVVEDLRRAVWQLGPAGAIKRVLDLTGYVEWYAEQKATKERLAQDAAEQLAMSPGGAAKAAAEKGAKAMKVQAGQEGNAGGDEDDKDDEEGEEEDDDDDDLPPLPAGLPPEPVELGERAQKMLGLKLLFREAKLFASKWQVPSRAFAMPPHPHTAAEAPAGGPVVPELFALAAHAVMSSFSGEDVQAALHTAHPLTGLPQVTPEVLEQMYAEQRRGPLVLRDFLAHVALSDREVEAGGAGAAAGAGGAKSRQAVTISTIHAAKGLEFPVVFVARWAEGYLPTLPRPDKSELNRLSPQEQAEYIERDAEEHREEERRLAHVAVTRAMERLFITSIRVHRVQGKSWLVPPSSIELPADPQVVERRPLPQSAEEAAMEQEAVRNMRVAGGQQ</sequence>
<dbReference type="PROSITE" id="PS51198">
    <property type="entry name" value="UVRD_HELICASE_ATP_BIND"/>
    <property type="match status" value="1"/>
</dbReference>
<reference evidence="14" key="1">
    <citation type="journal article" date="2016" name="Nat. Commun.">
        <title>The Gonium pectorale genome demonstrates co-option of cell cycle regulation during the evolution of multicellularity.</title>
        <authorList>
            <person name="Hanschen E.R."/>
            <person name="Marriage T.N."/>
            <person name="Ferris P.J."/>
            <person name="Hamaji T."/>
            <person name="Toyoda A."/>
            <person name="Fujiyama A."/>
            <person name="Neme R."/>
            <person name="Noguchi H."/>
            <person name="Minakuchi Y."/>
            <person name="Suzuki M."/>
            <person name="Kawai-Toyooka H."/>
            <person name="Smith D.R."/>
            <person name="Sparks H."/>
            <person name="Anderson J."/>
            <person name="Bakaric R."/>
            <person name="Luria V."/>
            <person name="Karger A."/>
            <person name="Kirschner M.W."/>
            <person name="Durand P.M."/>
            <person name="Michod R.E."/>
            <person name="Nozaki H."/>
            <person name="Olson B.J."/>
        </authorList>
    </citation>
    <scope>NUCLEOTIDE SEQUENCE [LARGE SCALE GENOMIC DNA]</scope>
    <source>
        <strain evidence="14">NIES-2863</strain>
    </source>
</reference>
<name>A0A150G2F3_GONPE</name>
<keyword evidence="1 9" id="KW-0547">Nucleotide-binding</keyword>
<dbReference type="Pfam" id="PF13361">
    <property type="entry name" value="UvrD_C"/>
    <property type="match status" value="2"/>
</dbReference>
<dbReference type="GO" id="GO:0003677">
    <property type="term" value="F:DNA binding"/>
    <property type="evidence" value="ECO:0007669"/>
    <property type="project" value="InterPro"/>
</dbReference>
<dbReference type="PANTHER" id="PTHR11070:SF2">
    <property type="entry name" value="ATP-DEPENDENT DNA HELICASE SRS2"/>
    <property type="match status" value="1"/>
</dbReference>
<feature type="region of interest" description="Disordered" evidence="10">
    <location>
        <begin position="986"/>
        <end position="1013"/>
    </location>
</feature>
<organism evidence="13 14">
    <name type="scientific">Gonium pectorale</name>
    <name type="common">Green alga</name>
    <dbReference type="NCBI Taxonomy" id="33097"/>
    <lineage>
        <taxon>Eukaryota</taxon>
        <taxon>Viridiplantae</taxon>
        <taxon>Chlorophyta</taxon>
        <taxon>core chlorophytes</taxon>
        <taxon>Chlorophyceae</taxon>
        <taxon>CS clade</taxon>
        <taxon>Chlamydomonadales</taxon>
        <taxon>Volvocaceae</taxon>
        <taxon>Gonium</taxon>
    </lineage>
</organism>
<evidence type="ECO:0000256" key="9">
    <source>
        <dbReference type="PROSITE-ProRule" id="PRU00560"/>
    </source>
</evidence>
<proteinExistence type="predicted"/>
<evidence type="ECO:0000313" key="14">
    <source>
        <dbReference type="Proteomes" id="UP000075714"/>
    </source>
</evidence>
<dbReference type="GO" id="GO:0005524">
    <property type="term" value="F:ATP binding"/>
    <property type="evidence" value="ECO:0007669"/>
    <property type="project" value="UniProtKB-UniRule"/>
</dbReference>
<feature type="compositionally biased region" description="Low complexity" evidence="10">
    <location>
        <begin position="564"/>
        <end position="578"/>
    </location>
</feature>
<dbReference type="PANTHER" id="PTHR11070">
    <property type="entry name" value="UVRD / RECB / PCRA DNA HELICASE FAMILY MEMBER"/>
    <property type="match status" value="1"/>
</dbReference>
<dbReference type="STRING" id="33097.A0A150G2F3"/>
<dbReference type="InterPro" id="IPR027417">
    <property type="entry name" value="P-loop_NTPase"/>
</dbReference>
<comment type="catalytic activity">
    <reaction evidence="8">
        <text>ATP + H2O = ADP + phosphate + H(+)</text>
        <dbReference type="Rhea" id="RHEA:13065"/>
        <dbReference type="ChEBI" id="CHEBI:15377"/>
        <dbReference type="ChEBI" id="CHEBI:15378"/>
        <dbReference type="ChEBI" id="CHEBI:30616"/>
        <dbReference type="ChEBI" id="CHEBI:43474"/>
        <dbReference type="ChEBI" id="CHEBI:456216"/>
        <dbReference type="EC" id="5.6.2.4"/>
    </reaction>
</comment>
<evidence type="ECO:0000256" key="1">
    <source>
        <dbReference type="ARBA" id="ARBA00022741"/>
    </source>
</evidence>
<dbReference type="Pfam" id="PF00580">
    <property type="entry name" value="UvrD-helicase"/>
    <property type="match status" value="1"/>
</dbReference>
<keyword evidence="14" id="KW-1185">Reference proteome</keyword>
<accession>A0A150G2F3</accession>
<feature type="region of interest" description="Disordered" evidence="10">
    <location>
        <begin position="153"/>
        <end position="208"/>
    </location>
</feature>
<dbReference type="AlphaFoldDB" id="A0A150G2F3"/>
<dbReference type="Proteomes" id="UP000075714">
    <property type="component" value="Unassembled WGS sequence"/>
</dbReference>
<keyword evidence="3 9" id="KW-0347">Helicase</keyword>
<feature type="compositionally biased region" description="Low complexity" evidence="10">
    <location>
        <begin position="191"/>
        <end position="208"/>
    </location>
</feature>
<protein>
    <recommendedName>
        <fullName evidence="7">DNA 3'-5' helicase</fullName>
        <ecNumber evidence="7">5.6.2.4</ecNumber>
    </recommendedName>
</protein>
<evidence type="ECO:0000256" key="5">
    <source>
        <dbReference type="ARBA" id="ARBA00023235"/>
    </source>
</evidence>
<dbReference type="EC" id="5.6.2.4" evidence="7"/>
<comment type="catalytic activity">
    <reaction evidence="6">
        <text>Couples ATP hydrolysis with the unwinding of duplex DNA by translocating in the 3'-5' direction.</text>
        <dbReference type="EC" id="5.6.2.4"/>
    </reaction>
</comment>
<dbReference type="OrthoDB" id="551120at2759"/>
<feature type="compositionally biased region" description="Acidic residues" evidence="10">
    <location>
        <begin position="705"/>
        <end position="725"/>
    </location>
</feature>
<dbReference type="InterPro" id="IPR014016">
    <property type="entry name" value="UvrD-like_ATP-bd"/>
</dbReference>
<evidence type="ECO:0000256" key="2">
    <source>
        <dbReference type="ARBA" id="ARBA00022801"/>
    </source>
</evidence>
<feature type="domain" description="UvrD-like helicase ATP-binding" evidence="11">
    <location>
        <begin position="4"/>
        <end position="407"/>
    </location>
</feature>
<keyword evidence="5" id="KW-0413">Isomerase</keyword>
<keyword evidence="2 9" id="KW-0378">Hydrolase</keyword>
<dbReference type="GO" id="GO:0005634">
    <property type="term" value="C:nucleus"/>
    <property type="evidence" value="ECO:0007669"/>
    <property type="project" value="TreeGrafter"/>
</dbReference>
<comment type="caution">
    <text evidence="13">The sequence shown here is derived from an EMBL/GenBank/DDBJ whole genome shotgun (WGS) entry which is preliminary data.</text>
</comment>
<dbReference type="Gene3D" id="3.40.50.300">
    <property type="entry name" value="P-loop containing nucleotide triphosphate hydrolases"/>
    <property type="match status" value="3"/>
</dbReference>
<dbReference type="CDD" id="cd17932">
    <property type="entry name" value="DEXQc_UvrD"/>
    <property type="match status" value="1"/>
</dbReference>
<dbReference type="EMBL" id="LSYV01000076">
    <property type="protein sequence ID" value="KXZ44052.1"/>
    <property type="molecule type" value="Genomic_DNA"/>
</dbReference>
<feature type="region of interest" description="Disordered" evidence="10">
    <location>
        <begin position="687"/>
        <end position="736"/>
    </location>
</feature>
<dbReference type="PROSITE" id="PS51217">
    <property type="entry name" value="UVRD_HELICASE_CTER"/>
    <property type="match status" value="1"/>
</dbReference>
<dbReference type="InterPro" id="IPR000212">
    <property type="entry name" value="DNA_helicase_UvrD/REP"/>
</dbReference>
<dbReference type="GO" id="GO:0000725">
    <property type="term" value="P:recombinational repair"/>
    <property type="evidence" value="ECO:0007669"/>
    <property type="project" value="TreeGrafter"/>
</dbReference>